<keyword evidence="8" id="KW-1185">Reference proteome</keyword>
<keyword evidence="2 5" id="KW-0812">Transmembrane</keyword>
<evidence type="ECO:0000256" key="2">
    <source>
        <dbReference type="ARBA" id="ARBA00022692"/>
    </source>
</evidence>
<evidence type="ECO:0000256" key="1">
    <source>
        <dbReference type="ARBA" id="ARBA00004141"/>
    </source>
</evidence>
<gene>
    <name evidence="7" type="ORF">SAMEA4412677_02249</name>
</gene>
<protein>
    <submittedName>
        <fullName evidence="7">GtrA-like protein</fullName>
    </submittedName>
</protein>
<dbReference type="AlphaFoldDB" id="A0A239XTR8"/>
<organism evidence="7 8">
    <name type="scientific">Chryseobacterium taklimakanense</name>
    <dbReference type="NCBI Taxonomy" id="536441"/>
    <lineage>
        <taxon>Bacteria</taxon>
        <taxon>Pseudomonadati</taxon>
        <taxon>Bacteroidota</taxon>
        <taxon>Flavobacteriia</taxon>
        <taxon>Flavobacteriales</taxon>
        <taxon>Weeksellaceae</taxon>
        <taxon>Chryseobacterium group</taxon>
        <taxon>Chryseobacterium</taxon>
    </lineage>
</organism>
<evidence type="ECO:0000256" key="4">
    <source>
        <dbReference type="ARBA" id="ARBA00023136"/>
    </source>
</evidence>
<feature type="transmembrane region" description="Helical" evidence="5">
    <location>
        <begin position="128"/>
        <end position="145"/>
    </location>
</feature>
<proteinExistence type="predicted"/>
<dbReference type="EMBL" id="LT906465">
    <property type="protein sequence ID" value="SNV50047.1"/>
    <property type="molecule type" value="Genomic_DNA"/>
</dbReference>
<feature type="transmembrane region" description="Helical" evidence="5">
    <location>
        <begin position="87"/>
        <end position="108"/>
    </location>
</feature>
<reference evidence="7 8" key="1">
    <citation type="submission" date="2017-06" db="EMBL/GenBank/DDBJ databases">
        <authorList>
            <consortium name="Pathogen Informatics"/>
        </authorList>
    </citation>
    <scope>NUCLEOTIDE SEQUENCE [LARGE SCALE GENOMIC DNA]</scope>
    <source>
        <strain evidence="7 8">NCTC13490</strain>
    </source>
</reference>
<dbReference type="InterPro" id="IPR007267">
    <property type="entry name" value="GtrA_DPMS_TM"/>
</dbReference>
<dbReference type="KEGG" id="ctak:4412677_02249"/>
<accession>A0A239XTR8</accession>
<evidence type="ECO:0000313" key="8">
    <source>
        <dbReference type="Proteomes" id="UP000215196"/>
    </source>
</evidence>
<evidence type="ECO:0000313" key="7">
    <source>
        <dbReference type="EMBL" id="SNV50047.1"/>
    </source>
</evidence>
<evidence type="ECO:0000259" key="6">
    <source>
        <dbReference type="Pfam" id="PF04138"/>
    </source>
</evidence>
<dbReference type="GO" id="GO:0000271">
    <property type="term" value="P:polysaccharide biosynthetic process"/>
    <property type="evidence" value="ECO:0007669"/>
    <property type="project" value="InterPro"/>
</dbReference>
<evidence type="ECO:0000256" key="5">
    <source>
        <dbReference type="SAM" id="Phobius"/>
    </source>
</evidence>
<keyword evidence="3 5" id="KW-1133">Transmembrane helix</keyword>
<feature type="domain" description="GtrA/DPMS transmembrane" evidence="6">
    <location>
        <begin position="14"/>
        <end position="151"/>
    </location>
</feature>
<dbReference type="Pfam" id="PF04138">
    <property type="entry name" value="GtrA_DPMS_TM"/>
    <property type="match status" value="1"/>
</dbReference>
<feature type="transmembrane region" description="Helical" evidence="5">
    <location>
        <begin position="53"/>
        <end position="75"/>
    </location>
</feature>
<feature type="transmembrane region" description="Helical" evidence="5">
    <location>
        <begin position="12"/>
        <end position="33"/>
    </location>
</feature>
<dbReference type="RefSeq" id="WP_095073197.1">
    <property type="nucleotide sequence ID" value="NZ_LT906465.1"/>
</dbReference>
<comment type="subcellular location">
    <subcellularLocation>
        <location evidence="1">Membrane</location>
        <topology evidence="1">Multi-pass membrane protein</topology>
    </subcellularLocation>
</comment>
<name>A0A239XTR8_9FLAO</name>
<evidence type="ECO:0000256" key="3">
    <source>
        <dbReference type="ARBA" id="ARBA00022989"/>
    </source>
</evidence>
<sequence length="153" mass="17572">MKQLLLSQKQVLFFVLAGAMSAVIEVGTFKFFSVQLPPIFAWEKNLYGVHFPLSNILSTSCGIISNYFFSIWFVFERGKHSKRREFAYFIAISAISTVLSLMFFQIFYSSAFRNEYFDLGFFVFSPEMLSKIAAIVLVSVLNYSVKKRIIFSG</sequence>
<dbReference type="GO" id="GO:0016020">
    <property type="term" value="C:membrane"/>
    <property type="evidence" value="ECO:0007669"/>
    <property type="project" value="UniProtKB-SubCell"/>
</dbReference>
<keyword evidence="4 5" id="KW-0472">Membrane</keyword>
<dbReference type="Proteomes" id="UP000215196">
    <property type="component" value="Chromosome 1"/>
</dbReference>